<evidence type="ECO:0000259" key="2">
    <source>
        <dbReference type="Pfam" id="PF01370"/>
    </source>
</evidence>
<protein>
    <submittedName>
        <fullName evidence="3">NAD-dependent epimerase/dehydratase family protein</fullName>
    </submittedName>
</protein>
<dbReference type="EMBL" id="RHLK01000002">
    <property type="protein sequence ID" value="MVO98687.1"/>
    <property type="molecule type" value="Genomic_DNA"/>
</dbReference>
<proteinExistence type="inferred from homology"/>
<dbReference type="InterPro" id="IPR036291">
    <property type="entry name" value="NAD(P)-bd_dom_sf"/>
</dbReference>
<dbReference type="Pfam" id="PF01370">
    <property type="entry name" value="Epimerase"/>
    <property type="match status" value="1"/>
</dbReference>
<evidence type="ECO:0000313" key="4">
    <source>
        <dbReference type="Proteomes" id="UP000490800"/>
    </source>
</evidence>
<dbReference type="SUPFAM" id="SSF51735">
    <property type="entry name" value="NAD(P)-binding Rossmann-fold domains"/>
    <property type="match status" value="1"/>
</dbReference>
<gene>
    <name evidence="3" type="ORF">EDM21_03995</name>
</gene>
<accession>A0A7X3JY68</accession>
<dbReference type="PANTHER" id="PTHR43000">
    <property type="entry name" value="DTDP-D-GLUCOSE 4,6-DEHYDRATASE-RELATED"/>
    <property type="match status" value="1"/>
</dbReference>
<organism evidence="3 4">
    <name type="scientific">Paenibacillus lutrae</name>
    <dbReference type="NCBI Taxonomy" id="2078573"/>
    <lineage>
        <taxon>Bacteria</taxon>
        <taxon>Bacillati</taxon>
        <taxon>Bacillota</taxon>
        <taxon>Bacilli</taxon>
        <taxon>Bacillales</taxon>
        <taxon>Paenibacillaceae</taxon>
        <taxon>Paenibacillus</taxon>
    </lineage>
</organism>
<dbReference type="PRINTS" id="PR01713">
    <property type="entry name" value="NUCEPIMERASE"/>
</dbReference>
<dbReference type="Proteomes" id="UP000490800">
    <property type="component" value="Unassembled WGS sequence"/>
</dbReference>
<comment type="similarity">
    <text evidence="1">Belongs to the NAD(P)-dependent epimerase/dehydratase family.</text>
</comment>
<dbReference type="InterPro" id="IPR001509">
    <property type="entry name" value="Epimerase_deHydtase"/>
</dbReference>
<evidence type="ECO:0000256" key="1">
    <source>
        <dbReference type="ARBA" id="ARBA00007637"/>
    </source>
</evidence>
<dbReference type="Gene3D" id="3.40.50.720">
    <property type="entry name" value="NAD(P)-binding Rossmann-like Domain"/>
    <property type="match status" value="1"/>
</dbReference>
<dbReference type="RefSeq" id="WP_157333110.1">
    <property type="nucleotide sequence ID" value="NZ_RHLK01000002.1"/>
</dbReference>
<dbReference type="AlphaFoldDB" id="A0A7X3JY68"/>
<keyword evidence="4" id="KW-1185">Reference proteome</keyword>
<evidence type="ECO:0000313" key="3">
    <source>
        <dbReference type="EMBL" id="MVO98687.1"/>
    </source>
</evidence>
<feature type="domain" description="NAD-dependent epimerase/dehydratase" evidence="2">
    <location>
        <begin position="3"/>
        <end position="233"/>
    </location>
</feature>
<dbReference type="OrthoDB" id="9771073at2"/>
<name>A0A7X3JY68_9BACL</name>
<reference evidence="3 4" key="1">
    <citation type="journal article" date="2019" name="Microorganisms">
        <title>Paenibacillus lutrae sp. nov., A Chitinolytic Species Isolated from A River Otter in Castril Natural Park, Granada, Spain.</title>
        <authorList>
            <person name="Rodriguez M."/>
            <person name="Reina J.C."/>
            <person name="Bejar V."/>
            <person name="Llamas I."/>
        </authorList>
    </citation>
    <scope>NUCLEOTIDE SEQUENCE [LARGE SCALE GENOMIC DNA]</scope>
    <source>
        <strain evidence="3 4">N10</strain>
    </source>
</reference>
<comment type="caution">
    <text evidence="3">The sequence shown here is derived from an EMBL/GenBank/DDBJ whole genome shotgun (WGS) entry which is preliminary data.</text>
</comment>
<sequence>MKVLVTGGAGFIGSHVVDQLIQENHQVVITDNLSTGNEAYLNPEAKFYHVSIESDDMGAIFASESPEVVIHLAAQIDVQKSLHDPQYDAAINILGTIHLLELCKTHQTRKFIYSSSAAVYGNPNYLAIDEQHPIQPLSSYGISKYTPEKYIRMYADLTGLDYTILRYANVYGARQIPKGEGGVVSIFVDKLLAGESPIIFGDGLQTRDFIYVGDVARANIAAMYEGSREVVNISTNSPTSVSDLYSIIADIYKTDLRPQLAQARDGDILHSYLDNAKAARVLGWKPQISLLEGLNKTVEYYQSIHKTKVLL</sequence>